<feature type="non-terminal residue" evidence="1">
    <location>
        <position position="1"/>
    </location>
</feature>
<sequence length="113" mass="12613">GQHHPRWTLGFCHIYILQCHLDTQIDKERRPITGAYILHYTTVAGPSSGAEDVFQLSFECRRSCPLRSSANALLSEAAPTTTSSTPLCGAVDVVPTTFYRCWFCLTHSLKKAR</sequence>
<reference evidence="1 2" key="1">
    <citation type="journal article" date="2023" name="Plants (Basel)">
        <title>Bridging the Gap: Combining Genomics and Transcriptomics Approaches to Understand Stylosanthes scabra, an Orphan Legume from the Brazilian Caatinga.</title>
        <authorList>
            <person name="Ferreira-Neto J.R.C."/>
            <person name="da Silva M.D."/>
            <person name="Binneck E."/>
            <person name="de Melo N.F."/>
            <person name="da Silva R.H."/>
            <person name="de Melo A.L.T.M."/>
            <person name="Pandolfi V."/>
            <person name="Bustamante F.O."/>
            <person name="Brasileiro-Vidal A.C."/>
            <person name="Benko-Iseppon A.M."/>
        </authorList>
    </citation>
    <scope>NUCLEOTIDE SEQUENCE [LARGE SCALE GENOMIC DNA]</scope>
    <source>
        <tissue evidence="1">Leaves</tissue>
    </source>
</reference>
<accession>A0ABU6RTL0</accession>
<comment type="caution">
    <text evidence="1">The sequence shown here is derived from an EMBL/GenBank/DDBJ whole genome shotgun (WGS) entry which is preliminary data.</text>
</comment>
<proteinExistence type="predicted"/>
<organism evidence="1 2">
    <name type="scientific">Stylosanthes scabra</name>
    <dbReference type="NCBI Taxonomy" id="79078"/>
    <lineage>
        <taxon>Eukaryota</taxon>
        <taxon>Viridiplantae</taxon>
        <taxon>Streptophyta</taxon>
        <taxon>Embryophyta</taxon>
        <taxon>Tracheophyta</taxon>
        <taxon>Spermatophyta</taxon>
        <taxon>Magnoliopsida</taxon>
        <taxon>eudicotyledons</taxon>
        <taxon>Gunneridae</taxon>
        <taxon>Pentapetalae</taxon>
        <taxon>rosids</taxon>
        <taxon>fabids</taxon>
        <taxon>Fabales</taxon>
        <taxon>Fabaceae</taxon>
        <taxon>Papilionoideae</taxon>
        <taxon>50 kb inversion clade</taxon>
        <taxon>dalbergioids sensu lato</taxon>
        <taxon>Dalbergieae</taxon>
        <taxon>Pterocarpus clade</taxon>
        <taxon>Stylosanthes</taxon>
    </lineage>
</organism>
<dbReference type="Proteomes" id="UP001341840">
    <property type="component" value="Unassembled WGS sequence"/>
</dbReference>
<dbReference type="EMBL" id="JASCZI010031693">
    <property type="protein sequence ID" value="MED6127269.1"/>
    <property type="molecule type" value="Genomic_DNA"/>
</dbReference>
<evidence type="ECO:0000313" key="2">
    <source>
        <dbReference type="Proteomes" id="UP001341840"/>
    </source>
</evidence>
<name>A0ABU6RTL0_9FABA</name>
<protein>
    <submittedName>
        <fullName evidence="1">Uncharacterized protein</fullName>
    </submittedName>
</protein>
<evidence type="ECO:0000313" key="1">
    <source>
        <dbReference type="EMBL" id="MED6127269.1"/>
    </source>
</evidence>
<keyword evidence="2" id="KW-1185">Reference proteome</keyword>
<gene>
    <name evidence="1" type="ORF">PIB30_086510</name>
</gene>